<keyword evidence="2" id="KW-1185">Reference proteome</keyword>
<accession>A0ACA9QVR1</accession>
<protein>
    <submittedName>
        <fullName evidence="1">11889_t:CDS:1</fullName>
    </submittedName>
</protein>
<reference evidence="1" key="1">
    <citation type="submission" date="2021-06" db="EMBL/GenBank/DDBJ databases">
        <authorList>
            <person name="Kallberg Y."/>
            <person name="Tangrot J."/>
            <person name="Rosling A."/>
        </authorList>
    </citation>
    <scope>NUCLEOTIDE SEQUENCE</scope>
    <source>
        <strain evidence="1">IL203A</strain>
    </source>
</reference>
<proteinExistence type="predicted"/>
<dbReference type="EMBL" id="CAJVPU010053956">
    <property type="protein sequence ID" value="CAG8766074.1"/>
    <property type="molecule type" value="Genomic_DNA"/>
</dbReference>
<comment type="caution">
    <text evidence="1">The sequence shown here is derived from an EMBL/GenBank/DDBJ whole genome shotgun (WGS) entry which is preliminary data.</text>
</comment>
<gene>
    <name evidence="1" type="ORF">DHETER_LOCUS15564</name>
</gene>
<feature type="non-terminal residue" evidence="1">
    <location>
        <position position="153"/>
    </location>
</feature>
<name>A0ACA9QVR1_9GLOM</name>
<organism evidence="1 2">
    <name type="scientific">Dentiscutata heterogama</name>
    <dbReference type="NCBI Taxonomy" id="1316150"/>
    <lineage>
        <taxon>Eukaryota</taxon>
        <taxon>Fungi</taxon>
        <taxon>Fungi incertae sedis</taxon>
        <taxon>Mucoromycota</taxon>
        <taxon>Glomeromycotina</taxon>
        <taxon>Glomeromycetes</taxon>
        <taxon>Diversisporales</taxon>
        <taxon>Gigasporaceae</taxon>
        <taxon>Dentiscutata</taxon>
    </lineage>
</organism>
<evidence type="ECO:0000313" key="2">
    <source>
        <dbReference type="Proteomes" id="UP000789702"/>
    </source>
</evidence>
<dbReference type="Proteomes" id="UP000789702">
    <property type="component" value="Unassembled WGS sequence"/>
</dbReference>
<sequence>MAEEEKVKYNVEMQKHNETVKPNECVNSEEQDATYERVNNEKQNASYERVNSEDQDAPYDIDPFPQYPDFQSMLNAPLSFGPFESISQESLDNNFHDQKVNANQHAANSSVSVKYEPLSPTLPDVNNNISNTLSQPQCSPSNPIHTYVDRVQQ</sequence>
<evidence type="ECO:0000313" key="1">
    <source>
        <dbReference type="EMBL" id="CAG8766074.1"/>
    </source>
</evidence>